<evidence type="ECO:0000313" key="3">
    <source>
        <dbReference type="Proteomes" id="UP000604046"/>
    </source>
</evidence>
<dbReference type="Gene3D" id="3.40.50.720">
    <property type="entry name" value="NAD(P)-binding Rossmann-like Domain"/>
    <property type="match status" value="1"/>
</dbReference>
<dbReference type="OrthoDB" id="411943at2759"/>
<dbReference type="InterPro" id="IPR036291">
    <property type="entry name" value="NAD(P)-bd_dom_sf"/>
</dbReference>
<sequence>MARVMVLGGYGGTGRPVSHRLVEELACEVVVAGRDLERAQAFADVLAKQFPGRKVSGVRVDATDATSLKAALQSVDLLIVTTTTPDAMPSIVQAALATNTDTIDVMFKSDVYDRLAEMQSEILAAGRLVVTQAGCHPGLVAPLVKYASQNLIRVQSARVFMAFGSAFDSPASARELIEECAISSARVLEGGMWRDATYKDTAQGTFGCSFGDQECYPLRMLELEALDADSLGLRDAGSYAAGFNWFVDYMVLPLAMMLGRRGVGCLTGLFNWGVRRFGARGEGVVFRAEVEGTPARATEESQGQGPRRAVVTVTSPDAYDFTAAAVVSCVAQVLDGSIKRPGFHLMGSVVDPDRTLRDVQRMGATLSWEDS</sequence>
<gene>
    <name evidence="2" type="ORF">SNAT2548_LOCUS16133</name>
</gene>
<dbReference type="AlphaFoldDB" id="A0A812NWN4"/>
<name>A0A812NWN4_9DINO</name>
<organism evidence="2 3">
    <name type="scientific">Symbiodinium natans</name>
    <dbReference type="NCBI Taxonomy" id="878477"/>
    <lineage>
        <taxon>Eukaryota</taxon>
        <taxon>Sar</taxon>
        <taxon>Alveolata</taxon>
        <taxon>Dinophyceae</taxon>
        <taxon>Suessiales</taxon>
        <taxon>Symbiodiniaceae</taxon>
        <taxon>Symbiodinium</taxon>
    </lineage>
</organism>
<keyword evidence="3" id="KW-1185">Reference proteome</keyword>
<dbReference type="PANTHER" id="PTHR43796">
    <property type="entry name" value="CARBOXYNORSPERMIDINE SYNTHASE"/>
    <property type="match status" value="1"/>
</dbReference>
<comment type="caution">
    <text evidence="2">The sequence shown here is derived from an EMBL/GenBank/DDBJ whole genome shotgun (WGS) entry which is preliminary data.</text>
</comment>
<dbReference type="SUPFAM" id="SSF51735">
    <property type="entry name" value="NAD(P)-binding Rossmann-fold domains"/>
    <property type="match status" value="1"/>
</dbReference>
<dbReference type="Pfam" id="PF03435">
    <property type="entry name" value="Sacchrp_dh_NADP"/>
    <property type="match status" value="1"/>
</dbReference>
<dbReference type="PANTHER" id="PTHR43796:SF2">
    <property type="entry name" value="CARBOXYNORSPERMIDINE SYNTHASE"/>
    <property type="match status" value="1"/>
</dbReference>
<evidence type="ECO:0000259" key="1">
    <source>
        <dbReference type="Pfam" id="PF03435"/>
    </source>
</evidence>
<accession>A0A812NWN4</accession>
<dbReference type="Proteomes" id="UP000604046">
    <property type="component" value="Unassembled WGS sequence"/>
</dbReference>
<dbReference type="InterPro" id="IPR005097">
    <property type="entry name" value="Sacchrp_dh_NADP-bd"/>
</dbReference>
<dbReference type="EMBL" id="CAJNDS010002075">
    <property type="protein sequence ID" value="CAE7307071.1"/>
    <property type="molecule type" value="Genomic_DNA"/>
</dbReference>
<proteinExistence type="predicted"/>
<feature type="domain" description="Saccharopine dehydrogenase NADP binding" evidence="1">
    <location>
        <begin position="4"/>
        <end position="127"/>
    </location>
</feature>
<reference evidence="2" key="1">
    <citation type="submission" date="2021-02" db="EMBL/GenBank/DDBJ databases">
        <authorList>
            <person name="Dougan E. K."/>
            <person name="Rhodes N."/>
            <person name="Thang M."/>
            <person name="Chan C."/>
        </authorList>
    </citation>
    <scope>NUCLEOTIDE SEQUENCE</scope>
</reference>
<protein>
    <recommendedName>
        <fullName evidence="1">Saccharopine dehydrogenase NADP binding domain-containing protein</fullName>
    </recommendedName>
</protein>
<evidence type="ECO:0000313" key="2">
    <source>
        <dbReference type="EMBL" id="CAE7307071.1"/>
    </source>
</evidence>